<feature type="transmembrane region" description="Helical" evidence="1">
    <location>
        <begin position="52"/>
        <end position="73"/>
    </location>
</feature>
<evidence type="ECO:0000313" key="3">
    <source>
        <dbReference type="EMBL" id="GAQ09621.1"/>
    </source>
</evidence>
<dbReference type="EMBL" id="JAAAPU010000027">
    <property type="protein sequence ID" value="KAF4206647.1"/>
    <property type="molecule type" value="Genomic_DNA"/>
</dbReference>
<comment type="caution">
    <text evidence="3">The sequence shown here is derived from an EMBL/GenBank/DDBJ whole genome shotgun (WGS) entry which is preliminary data.</text>
</comment>
<dbReference type="PANTHER" id="PTHR35152">
    <property type="entry name" value="DOMAIN SIGNALLING PROTEIN, PUTATIVE (AFU_ORTHOLOGUE AFUA_5G11310)-RELATED"/>
    <property type="match status" value="1"/>
</dbReference>
<dbReference type="AlphaFoldDB" id="A0AAN4TCF7"/>
<evidence type="ECO:0000313" key="5">
    <source>
        <dbReference type="Proteomes" id="UP000051487"/>
    </source>
</evidence>
<feature type="transmembrane region" description="Helical" evidence="1">
    <location>
        <begin position="93"/>
        <end position="114"/>
    </location>
</feature>
<keyword evidence="1" id="KW-0472">Membrane</keyword>
<evidence type="ECO:0000313" key="4">
    <source>
        <dbReference type="EMBL" id="KAF4206647.1"/>
    </source>
</evidence>
<evidence type="ECO:0000256" key="1">
    <source>
        <dbReference type="SAM" id="Phobius"/>
    </source>
</evidence>
<dbReference type="InterPro" id="IPR005330">
    <property type="entry name" value="MHYT_dom"/>
</dbReference>
<reference evidence="4" key="3">
    <citation type="submission" date="2020-04" db="EMBL/GenBank/DDBJ databases">
        <authorList>
            <person name="Santos R.A.C."/>
            <person name="Steenwyk J.L."/>
            <person name="Rivero-Menendez O."/>
            <person name="Mead M.E."/>
            <person name="Silva L.P."/>
            <person name="Bastos R.W."/>
            <person name="Alastruey-Izquierdo A."/>
            <person name="Goldman G.H."/>
            <person name="Rokas A."/>
        </authorList>
    </citation>
    <scope>NUCLEOTIDE SEQUENCE</scope>
    <source>
        <strain evidence="4">CNM-CM8927</strain>
    </source>
</reference>
<reference evidence="4" key="2">
    <citation type="journal article" date="2020" name="bioRxiv">
        <title>Genomic and phenotypic heterogeneity of clinical isolates of the human pathogens Aspergillus fumigatus, Aspergillus lentulus and Aspergillus fumigatiaffinis.</title>
        <authorList>
            <person name="dos Santos R.A.C."/>
            <person name="Steenwyk J.L."/>
            <person name="Rivero-Menendez O."/>
            <person name="Mead M.E."/>
            <person name="Silva L.P."/>
            <person name="Bastos R.W."/>
            <person name="Alastruey-Izquierdo A."/>
            <person name="Goldman G.H."/>
            <person name="Rokas A."/>
        </authorList>
    </citation>
    <scope>NUCLEOTIDE SEQUENCE</scope>
    <source>
        <strain evidence="4">CNM-CM8927</strain>
    </source>
</reference>
<dbReference type="PROSITE" id="PS50924">
    <property type="entry name" value="MHYT"/>
    <property type="match status" value="1"/>
</dbReference>
<name>A0AAN4TCF7_ASPLE</name>
<proteinExistence type="predicted"/>
<evidence type="ECO:0000259" key="2">
    <source>
        <dbReference type="PROSITE" id="PS50924"/>
    </source>
</evidence>
<keyword evidence="1" id="KW-0812">Transmembrane</keyword>
<feature type="transmembrane region" description="Helical" evidence="1">
    <location>
        <begin position="20"/>
        <end position="40"/>
    </location>
</feature>
<gene>
    <name evidence="3" type="ORF">ALT_6942</name>
    <name evidence="4" type="ORF">CNMCM8927_004627</name>
</gene>
<sequence>MSASDDHPDGLPVAVSYLAGYIFLSYVVSTMGCATTLELLHRRTSKSGLYNWYLLFTSSVTMGGIGIWCMHFIGNRAIVLGDGAAQIQIVYSVTFTGVSFILPVVVLLAAFYAIGTSEKAGYLRIIMGGVLTGSSVCGMHYIGQLGISNYRCSYKVAHIVGAAIIAVFAIGGDVESVAVYLPSLSLVCTGLLQLVHLTKDMINPSSKAANFHEAKLSLYVRSCSIGMCHRGRRRPQTIENEGAPSGLELKIVDRYRGKTFNDDDLTRTHSAFLWAFRASRNWKLVRDVVPFMRSRIESEKAAKEHFTPQGGATDEDTEMQGDFDGFFKQHFCVTAQDLAEELRQPLQDMGVLYDDILTTTTPVSRFSRAMGYSRLSANKGQMMFTVRQLSKHEAARLAASGLRFTAIENVIPVLSRRVHIPSMTLAAHLRDMRDYATSGRNFEPGVHLVSFVMRPTVHDYFEVLTAKGVSNPLPSSSLPMKRLQIAHLELLSHMEGWTVSTCLNWLKSETARAYKDADAFRQQLIQAMGNLSSAMPPDINSASRFSARPLIAPCRSSRHSDGNNCIILPFCVVGTLDTQISNPDFTFTPLRLFRVQQQLNDGFTGGDGFAKELSQELYYSNARSSSTTDSEIASSVRALRRFWPSRKQPSDKMSATSQETLAEHSPFGEITVRKEVKVDIAKLAELSTQPTLGRHASQTTVLAGDSASGTYVDDLYNLCYSPNIRLRPDTFQQHSTVG</sequence>
<dbReference type="PANTHER" id="PTHR35152:SF1">
    <property type="entry name" value="DOMAIN SIGNALLING PROTEIN, PUTATIVE (AFU_ORTHOLOGUE AFUA_5G11310)-RELATED"/>
    <property type="match status" value="1"/>
</dbReference>
<dbReference type="Proteomes" id="UP000051487">
    <property type="component" value="Unassembled WGS sequence"/>
</dbReference>
<organism evidence="3 5">
    <name type="scientific">Aspergillus lentulus</name>
    <dbReference type="NCBI Taxonomy" id="293939"/>
    <lineage>
        <taxon>Eukaryota</taxon>
        <taxon>Fungi</taxon>
        <taxon>Dikarya</taxon>
        <taxon>Ascomycota</taxon>
        <taxon>Pezizomycotina</taxon>
        <taxon>Eurotiomycetes</taxon>
        <taxon>Eurotiomycetidae</taxon>
        <taxon>Eurotiales</taxon>
        <taxon>Aspergillaceae</taxon>
        <taxon>Aspergillus</taxon>
        <taxon>Aspergillus subgen. Fumigati</taxon>
    </lineage>
</organism>
<accession>A0AAN4TCF7</accession>
<keyword evidence="1" id="KW-1133">Transmembrane helix</keyword>
<feature type="domain" description="MHYT" evidence="2">
    <location>
        <begin position="17"/>
        <end position="212"/>
    </location>
</feature>
<feature type="transmembrane region" description="Helical" evidence="1">
    <location>
        <begin position="121"/>
        <end position="142"/>
    </location>
</feature>
<dbReference type="Pfam" id="PF03707">
    <property type="entry name" value="MHYT"/>
    <property type="match status" value="1"/>
</dbReference>
<dbReference type="EMBL" id="BCLY01000012">
    <property type="protein sequence ID" value="GAQ09621.1"/>
    <property type="molecule type" value="Genomic_DNA"/>
</dbReference>
<dbReference type="Proteomes" id="UP000649114">
    <property type="component" value="Unassembled WGS sequence"/>
</dbReference>
<protein>
    <recommendedName>
        <fullName evidence="2">MHYT domain-containing protein</fullName>
    </recommendedName>
</protein>
<reference evidence="3 5" key="1">
    <citation type="submission" date="2015-11" db="EMBL/GenBank/DDBJ databases">
        <title>Aspergillus lentulus strain IFM 54703T.</title>
        <authorList>
            <person name="Kusuya Y."/>
            <person name="Sakai K."/>
            <person name="Kamei K."/>
            <person name="Takahashi H."/>
            <person name="Yaguchi T."/>
        </authorList>
    </citation>
    <scope>NUCLEOTIDE SEQUENCE [LARGE SCALE GENOMIC DNA]</scope>
    <source>
        <strain evidence="3 5">IFM 54703</strain>
    </source>
</reference>